<proteinExistence type="predicted"/>
<reference evidence="2 3" key="1">
    <citation type="journal article" date="2015" name="Nature">
        <title>rRNA introns, odd ribosomes, and small enigmatic genomes across a large radiation of phyla.</title>
        <authorList>
            <person name="Brown C.T."/>
            <person name="Hug L.A."/>
            <person name="Thomas B.C."/>
            <person name="Sharon I."/>
            <person name="Castelle C.J."/>
            <person name="Singh A."/>
            <person name="Wilkins M.J."/>
            <person name="Williams K.H."/>
            <person name="Banfield J.F."/>
        </authorList>
    </citation>
    <scope>NUCLEOTIDE SEQUENCE [LARGE SCALE GENOMIC DNA]</scope>
</reference>
<accession>A0A0G0DEP8</accession>
<evidence type="ECO:0000313" key="3">
    <source>
        <dbReference type="Proteomes" id="UP000034004"/>
    </source>
</evidence>
<evidence type="ECO:0000256" key="1">
    <source>
        <dbReference type="SAM" id="Phobius"/>
    </source>
</evidence>
<gene>
    <name evidence="2" type="ORF">UR56_C0008G0004</name>
</gene>
<dbReference type="STRING" id="1618484.UR56_C0008G0004"/>
<feature type="transmembrane region" description="Helical" evidence="1">
    <location>
        <begin position="236"/>
        <end position="259"/>
    </location>
</feature>
<sequence>MIYLDMKKIFLTLLLLFIFFSPKITFGQDFSVVFTYKDNIPGLTCGIAGDVTGKDKCCNLPKSFKCDNKVIEIISGLGNIPLIGGSIQSVADDYTVGCGKMMNFIDQQTGDTACLSGEKSPVGVDSIDPSCKCVDKSAILPNQAMIQMCSKYLSLSASNLNELKNCINCANGNGMWTGMGCLPLDLNTLITSFILTTGIGLGGGFALLCIIYAAFMMQSSQGNPEKLKKAQEMITSCIMGLMLIIFSVFIMKLIGVNILRIPGFG</sequence>
<keyword evidence="1" id="KW-0812">Transmembrane</keyword>
<keyword evidence="1" id="KW-1133">Transmembrane helix</keyword>
<keyword evidence="1" id="KW-0472">Membrane</keyword>
<comment type="caution">
    <text evidence="2">The sequence shown here is derived from an EMBL/GenBank/DDBJ whole genome shotgun (WGS) entry which is preliminary data.</text>
</comment>
<dbReference type="Proteomes" id="UP000034004">
    <property type="component" value="Unassembled WGS sequence"/>
</dbReference>
<dbReference type="AlphaFoldDB" id="A0A0G0DEP8"/>
<protein>
    <submittedName>
        <fullName evidence="2">Uncharacterized protein</fullName>
    </submittedName>
</protein>
<dbReference type="EMBL" id="LBPR01000008">
    <property type="protein sequence ID" value="KKP61700.1"/>
    <property type="molecule type" value="Genomic_DNA"/>
</dbReference>
<name>A0A0G0DEP8_9BACT</name>
<organism evidence="2 3">
    <name type="scientific">Candidatus Roizmanbacteria bacterium GW2011_GWC2_34_23</name>
    <dbReference type="NCBI Taxonomy" id="1618484"/>
    <lineage>
        <taxon>Bacteria</taxon>
        <taxon>Candidatus Roizmaniibacteriota</taxon>
    </lineage>
</organism>
<feature type="transmembrane region" description="Helical" evidence="1">
    <location>
        <begin position="189"/>
        <end position="215"/>
    </location>
</feature>
<evidence type="ECO:0000313" key="2">
    <source>
        <dbReference type="EMBL" id="KKP61700.1"/>
    </source>
</evidence>